<name>A0A0P8YA10_9CLOT</name>
<keyword evidence="3" id="KW-0813">Transport</keyword>
<keyword evidence="11" id="KW-1185">Reference proteome</keyword>
<feature type="transmembrane region" description="Helical" evidence="9">
    <location>
        <begin position="282"/>
        <end position="303"/>
    </location>
</feature>
<dbReference type="STRING" id="36849.OXPF_26330"/>
<dbReference type="OrthoDB" id="9810952at2"/>
<feature type="transmembrane region" description="Helical" evidence="9">
    <location>
        <begin position="247"/>
        <end position="270"/>
    </location>
</feature>
<protein>
    <submittedName>
        <fullName evidence="10">Trk system potassium uptake protein TrkG</fullName>
    </submittedName>
</protein>
<evidence type="ECO:0000256" key="4">
    <source>
        <dbReference type="ARBA" id="ARBA00022475"/>
    </source>
</evidence>
<dbReference type="Proteomes" id="UP000050326">
    <property type="component" value="Unassembled WGS sequence"/>
</dbReference>
<feature type="transmembrane region" description="Helical" evidence="9">
    <location>
        <begin position="415"/>
        <end position="441"/>
    </location>
</feature>
<dbReference type="GO" id="GO:0008324">
    <property type="term" value="F:monoatomic cation transmembrane transporter activity"/>
    <property type="evidence" value="ECO:0007669"/>
    <property type="project" value="InterPro"/>
</dbReference>
<dbReference type="AlphaFoldDB" id="A0A0P8YA10"/>
<feature type="transmembrane region" description="Helical" evidence="9">
    <location>
        <begin position="471"/>
        <end position="495"/>
    </location>
</feature>
<keyword evidence="5 9" id="KW-0812">Transmembrane</keyword>
<keyword evidence="4" id="KW-1003">Cell membrane</keyword>
<evidence type="ECO:0000256" key="9">
    <source>
        <dbReference type="SAM" id="Phobius"/>
    </source>
</evidence>
<evidence type="ECO:0000256" key="3">
    <source>
        <dbReference type="ARBA" id="ARBA00022448"/>
    </source>
</evidence>
<dbReference type="GO" id="GO:0005886">
    <property type="term" value="C:plasma membrane"/>
    <property type="evidence" value="ECO:0007669"/>
    <property type="project" value="UniProtKB-SubCell"/>
</dbReference>
<feature type="transmembrane region" description="Helical" evidence="9">
    <location>
        <begin position="12"/>
        <end position="36"/>
    </location>
</feature>
<gene>
    <name evidence="10" type="primary">trkG_2</name>
    <name evidence="10" type="ORF">OXPF_26330</name>
</gene>
<comment type="caution">
    <text evidence="10">The sequence shown here is derived from an EMBL/GenBank/DDBJ whole genome shotgun (WGS) entry which is preliminary data.</text>
</comment>
<feature type="transmembrane region" description="Helical" evidence="9">
    <location>
        <begin position="346"/>
        <end position="368"/>
    </location>
</feature>
<keyword evidence="8 9" id="KW-0472">Membrane</keyword>
<dbReference type="PANTHER" id="PTHR32024">
    <property type="entry name" value="TRK SYSTEM POTASSIUM UPTAKE PROTEIN TRKG-RELATED"/>
    <property type="match status" value="1"/>
</dbReference>
<evidence type="ECO:0000256" key="6">
    <source>
        <dbReference type="ARBA" id="ARBA00022989"/>
    </source>
</evidence>
<feature type="transmembrane region" description="Helical" evidence="9">
    <location>
        <begin position="136"/>
        <end position="158"/>
    </location>
</feature>
<evidence type="ECO:0000313" key="11">
    <source>
        <dbReference type="Proteomes" id="UP000050326"/>
    </source>
</evidence>
<dbReference type="Pfam" id="PF02386">
    <property type="entry name" value="TrkH"/>
    <property type="match status" value="1"/>
</dbReference>
<dbReference type="InterPro" id="IPR003445">
    <property type="entry name" value="Cat_transpt"/>
</dbReference>
<comment type="similarity">
    <text evidence="2">Belongs to the TrkH potassium transport family.</text>
</comment>
<feature type="transmembrane region" description="Helical" evidence="9">
    <location>
        <begin position="104"/>
        <end position="124"/>
    </location>
</feature>
<proteinExistence type="inferred from homology"/>
<feature type="transmembrane region" description="Helical" evidence="9">
    <location>
        <begin position="217"/>
        <end position="235"/>
    </location>
</feature>
<evidence type="ECO:0000256" key="5">
    <source>
        <dbReference type="ARBA" id="ARBA00022692"/>
    </source>
</evidence>
<feature type="transmembrane region" description="Helical" evidence="9">
    <location>
        <begin position="76"/>
        <end position="98"/>
    </location>
</feature>
<feature type="transmembrane region" description="Helical" evidence="9">
    <location>
        <begin position="42"/>
        <end position="64"/>
    </location>
</feature>
<keyword evidence="7" id="KW-0406">Ion transport</keyword>
<dbReference type="RefSeq" id="WP_054875663.1">
    <property type="nucleotide sequence ID" value="NZ_LKET01000035.1"/>
</dbReference>
<evidence type="ECO:0000256" key="1">
    <source>
        <dbReference type="ARBA" id="ARBA00004651"/>
    </source>
</evidence>
<evidence type="ECO:0000313" key="10">
    <source>
        <dbReference type="EMBL" id="KPU43773.1"/>
    </source>
</evidence>
<evidence type="ECO:0000256" key="8">
    <source>
        <dbReference type="ARBA" id="ARBA00023136"/>
    </source>
</evidence>
<sequence length="504" mass="55680">MTRNKLIDFEIIGYFVGKITLGIGLIQVVPLVTALAYGEWDIFLNFVIGSSSSLICGNVLVMLCKSAKGKKLGWGHGMAVAALSWLLGMMLCAIPYYLCGNYLSFLDACFDVMSGFTTTGLVLIQDLDHVSNGVNMWRHILTYVGGQGMVVLALTFLVNGTNGAYKMYVGEAKDEQILPNVISTARVIWYISIVYLIVGSLALWINGMLIGLKPDRALLHGMWVFMAAWSTGGFAPQSQNIMYYHSLSYELLTVALFVIGSFNFALHYAVWTRKKAEIRKNIEIISMTITVIITTILVMLGLMKLNTYPDFISMCRMGIYQLISGHTTTGFMTLYAKQFYNEWGDIALLAMIIAMLIGGSACSTAGGFKGLRIGIIFKTFMQDVKRMIIPESMVQIEKFHHIRDITLEDRHTRSAMLIVILYVITFTIGTTAGVLSGYPFLSSAFESASVTGNVGLSIGITQASMPDMLKAVYIAIMWVARLEFMSVLALAAFIISEVKVKWAK</sequence>
<organism evidence="10 11">
    <name type="scientific">Oxobacter pfennigii</name>
    <dbReference type="NCBI Taxonomy" id="36849"/>
    <lineage>
        <taxon>Bacteria</taxon>
        <taxon>Bacillati</taxon>
        <taxon>Bacillota</taxon>
        <taxon>Clostridia</taxon>
        <taxon>Eubacteriales</taxon>
        <taxon>Clostridiaceae</taxon>
        <taxon>Oxobacter</taxon>
    </lineage>
</organism>
<dbReference type="EMBL" id="LKET01000035">
    <property type="protein sequence ID" value="KPU43773.1"/>
    <property type="molecule type" value="Genomic_DNA"/>
</dbReference>
<keyword evidence="6 9" id="KW-1133">Transmembrane helix</keyword>
<dbReference type="GO" id="GO:0030001">
    <property type="term" value="P:metal ion transport"/>
    <property type="evidence" value="ECO:0007669"/>
    <property type="project" value="UniProtKB-ARBA"/>
</dbReference>
<evidence type="ECO:0000256" key="2">
    <source>
        <dbReference type="ARBA" id="ARBA00009137"/>
    </source>
</evidence>
<evidence type="ECO:0000256" key="7">
    <source>
        <dbReference type="ARBA" id="ARBA00023065"/>
    </source>
</evidence>
<accession>A0A0P8YA10</accession>
<feature type="transmembrane region" description="Helical" evidence="9">
    <location>
        <begin position="187"/>
        <end position="205"/>
    </location>
</feature>
<reference evidence="10 11" key="1">
    <citation type="submission" date="2015-09" db="EMBL/GenBank/DDBJ databases">
        <title>Genome sequence of Oxobacter pfennigii DSM 3222.</title>
        <authorList>
            <person name="Poehlein A."/>
            <person name="Bengelsdorf F.R."/>
            <person name="Schiel-Bengelsdorf B."/>
            <person name="Duerre P."/>
            <person name="Daniel R."/>
        </authorList>
    </citation>
    <scope>NUCLEOTIDE SEQUENCE [LARGE SCALE GENOMIC DNA]</scope>
    <source>
        <strain evidence="10 11">DSM 3222</strain>
    </source>
</reference>
<dbReference type="PATRIC" id="fig|36849.3.peg.2787"/>
<dbReference type="PANTHER" id="PTHR32024:SF2">
    <property type="entry name" value="TRK SYSTEM POTASSIUM UPTAKE PROTEIN TRKG-RELATED"/>
    <property type="match status" value="1"/>
</dbReference>
<comment type="subcellular location">
    <subcellularLocation>
        <location evidence="1">Cell membrane</location>
        <topology evidence="1">Multi-pass membrane protein</topology>
    </subcellularLocation>
</comment>